<dbReference type="Pfam" id="PF09997">
    <property type="entry name" value="DUF2238"/>
    <property type="match status" value="1"/>
</dbReference>
<sequence>MIRSLLRTPSGAAETVADGLRVLALIGIVIAALGWGTIAGLSLAVVFVGMFFPRVIGVRPSVDIAFGTVVLIAVWSSVLQIYISTRWWDLPVHLVTNGLSAALCYLLFVRLGVLADTGTLRRPTISAIVMTTALGLSLGVLWEVFEWFGHTFIDSEIFVGYVDTIGDLVWGGIGALLAGCCMPFLTGRSADLDRSPRSVRG</sequence>
<gene>
    <name evidence="2" type="ORF">E3O49_10210</name>
</gene>
<proteinExistence type="predicted"/>
<keyword evidence="3" id="KW-1185">Reference proteome</keyword>
<keyword evidence="1" id="KW-0812">Transmembrane</keyword>
<dbReference type="InterPro" id="IPR014509">
    <property type="entry name" value="YjdF-like"/>
</dbReference>
<dbReference type="Proteomes" id="UP000297403">
    <property type="component" value="Unassembled WGS sequence"/>
</dbReference>
<evidence type="ECO:0008006" key="4">
    <source>
        <dbReference type="Google" id="ProtNLM"/>
    </source>
</evidence>
<feature type="transmembrane region" description="Helical" evidence="1">
    <location>
        <begin position="125"/>
        <end position="148"/>
    </location>
</feature>
<dbReference type="EMBL" id="SOFY01000056">
    <property type="protein sequence ID" value="TFC45880.1"/>
    <property type="molecule type" value="Genomic_DNA"/>
</dbReference>
<name>A0AAQ2HFB8_9MICO</name>
<evidence type="ECO:0000313" key="2">
    <source>
        <dbReference type="EMBL" id="TFC45880.1"/>
    </source>
</evidence>
<evidence type="ECO:0000313" key="3">
    <source>
        <dbReference type="Proteomes" id="UP000297403"/>
    </source>
</evidence>
<dbReference type="AlphaFoldDB" id="A0AAQ2HFB8"/>
<evidence type="ECO:0000256" key="1">
    <source>
        <dbReference type="SAM" id="Phobius"/>
    </source>
</evidence>
<protein>
    <recommendedName>
        <fullName evidence="4">DUF2238 domain-containing protein</fullName>
    </recommendedName>
</protein>
<keyword evidence="1" id="KW-0472">Membrane</keyword>
<feature type="transmembrane region" description="Helical" evidence="1">
    <location>
        <begin position="64"/>
        <end position="83"/>
    </location>
</feature>
<organism evidence="2 3">
    <name type="scientific">Cryobacterium shii</name>
    <dbReference type="NCBI Taxonomy" id="1259235"/>
    <lineage>
        <taxon>Bacteria</taxon>
        <taxon>Bacillati</taxon>
        <taxon>Actinomycetota</taxon>
        <taxon>Actinomycetes</taxon>
        <taxon>Micrococcales</taxon>
        <taxon>Microbacteriaceae</taxon>
        <taxon>Cryobacterium</taxon>
    </lineage>
</organism>
<feature type="transmembrane region" description="Helical" evidence="1">
    <location>
        <begin position="95"/>
        <end position="113"/>
    </location>
</feature>
<comment type="caution">
    <text evidence="2">The sequence shown here is derived from an EMBL/GenBank/DDBJ whole genome shotgun (WGS) entry which is preliminary data.</text>
</comment>
<keyword evidence="1" id="KW-1133">Transmembrane helix</keyword>
<reference evidence="2 3" key="1">
    <citation type="submission" date="2019-03" db="EMBL/GenBank/DDBJ databases">
        <title>Genomics of glacier-inhabiting Cryobacterium strains.</title>
        <authorList>
            <person name="Liu Q."/>
            <person name="Xin Y.-H."/>
        </authorList>
    </citation>
    <scope>NUCLEOTIDE SEQUENCE [LARGE SCALE GENOMIC DNA]</scope>
    <source>
        <strain evidence="3">TMT1-22</strain>
    </source>
</reference>
<feature type="transmembrane region" description="Helical" evidence="1">
    <location>
        <begin position="168"/>
        <end position="187"/>
    </location>
</feature>
<accession>A0AAQ2HFB8</accession>
<feature type="transmembrane region" description="Helical" evidence="1">
    <location>
        <begin position="20"/>
        <end position="52"/>
    </location>
</feature>
<dbReference type="RefSeq" id="WP_134365845.1">
    <property type="nucleotide sequence ID" value="NZ_SOFY01000056.1"/>
</dbReference>